<dbReference type="InterPro" id="IPR002156">
    <property type="entry name" value="RNaseH_domain"/>
</dbReference>
<evidence type="ECO:0000313" key="3">
    <source>
        <dbReference type="Proteomes" id="UP000828251"/>
    </source>
</evidence>
<dbReference type="InterPro" id="IPR053151">
    <property type="entry name" value="RNase_H-like"/>
</dbReference>
<proteinExistence type="predicted"/>
<protein>
    <recommendedName>
        <fullName evidence="1">RNase H type-1 domain-containing protein</fullName>
    </recommendedName>
</protein>
<dbReference type="Gene3D" id="3.30.420.10">
    <property type="entry name" value="Ribonuclease H-like superfamily/Ribonuclease H"/>
    <property type="match status" value="1"/>
</dbReference>
<dbReference type="InterPro" id="IPR036397">
    <property type="entry name" value="RNaseH_sf"/>
</dbReference>
<comment type="caution">
    <text evidence="2">The sequence shown here is derived from an EMBL/GenBank/DDBJ whole genome shotgun (WGS) entry which is preliminary data.</text>
</comment>
<evidence type="ECO:0000313" key="2">
    <source>
        <dbReference type="EMBL" id="KAH1064376.1"/>
    </source>
</evidence>
<dbReference type="GO" id="GO:0004523">
    <property type="term" value="F:RNA-DNA hybrid ribonuclease activity"/>
    <property type="evidence" value="ECO:0007669"/>
    <property type="project" value="InterPro"/>
</dbReference>
<dbReference type="GO" id="GO:0003676">
    <property type="term" value="F:nucleic acid binding"/>
    <property type="evidence" value="ECO:0007669"/>
    <property type="project" value="InterPro"/>
</dbReference>
<dbReference type="OrthoDB" id="999696at2759"/>
<dbReference type="Pfam" id="PF13456">
    <property type="entry name" value="RVT_3"/>
    <property type="match status" value="1"/>
</dbReference>
<dbReference type="Proteomes" id="UP000828251">
    <property type="component" value="Unassembled WGS sequence"/>
</dbReference>
<dbReference type="CDD" id="cd06222">
    <property type="entry name" value="RNase_H_like"/>
    <property type="match status" value="1"/>
</dbReference>
<dbReference type="PANTHER" id="PTHR47723:SF19">
    <property type="entry name" value="POLYNUCLEOTIDYL TRANSFERASE, RIBONUCLEASE H-LIKE SUPERFAMILY PROTEIN"/>
    <property type="match status" value="1"/>
</dbReference>
<dbReference type="SUPFAM" id="SSF53098">
    <property type="entry name" value="Ribonuclease H-like"/>
    <property type="match status" value="1"/>
</dbReference>
<evidence type="ECO:0000259" key="1">
    <source>
        <dbReference type="Pfam" id="PF13456"/>
    </source>
</evidence>
<accession>A0A9D3UXS5</accession>
<dbReference type="EMBL" id="JAIQCV010000009">
    <property type="protein sequence ID" value="KAH1064376.1"/>
    <property type="molecule type" value="Genomic_DNA"/>
</dbReference>
<name>A0A9D3UXS5_9ROSI</name>
<gene>
    <name evidence="2" type="ORF">J1N35_029363</name>
</gene>
<dbReference type="InterPro" id="IPR012337">
    <property type="entry name" value="RNaseH-like_sf"/>
</dbReference>
<dbReference type="AlphaFoldDB" id="A0A9D3UXS5"/>
<sequence>MYGIVHIDSGNVAADGVVRNANGDGIFGLIQRRGYDEVIIQSDSLEVVKAILDSTSTKTYSALIRCIQSILSQEKWLRLRYIPRDQNQVVDCLVKQALIGTDNLQVPDTPHPMTHTLMDLGKNKHVLSFQSTIL</sequence>
<feature type="domain" description="RNase H type-1" evidence="1">
    <location>
        <begin position="29"/>
        <end position="97"/>
    </location>
</feature>
<keyword evidence="3" id="KW-1185">Reference proteome</keyword>
<dbReference type="InterPro" id="IPR044730">
    <property type="entry name" value="RNase_H-like_dom_plant"/>
</dbReference>
<organism evidence="2 3">
    <name type="scientific">Gossypium stocksii</name>
    <dbReference type="NCBI Taxonomy" id="47602"/>
    <lineage>
        <taxon>Eukaryota</taxon>
        <taxon>Viridiplantae</taxon>
        <taxon>Streptophyta</taxon>
        <taxon>Embryophyta</taxon>
        <taxon>Tracheophyta</taxon>
        <taxon>Spermatophyta</taxon>
        <taxon>Magnoliopsida</taxon>
        <taxon>eudicotyledons</taxon>
        <taxon>Gunneridae</taxon>
        <taxon>Pentapetalae</taxon>
        <taxon>rosids</taxon>
        <taxon>malvids</taxon>
        <taxon>Malvales</taxon>
        <taxon>Malvaceae</taxon>
        <taxon>Malvoideae</taxon>
        <taxon>Gossypium</taxon>
    </lineage>
</organism>
<reference evidence="2 3" key="1">
    <citation type="journal article" date="2021" name="Plant Biotechnol. J.">
        <title>Multi-omics assisted identification of the key and species-specific regulatory components of drought-tolerant mechanisms in Gossypium stocksii.</title>
        <authorList>
            <person name="Yu D."/>
            <person name="Ke L."/>
            <person name="Zhang D."/>
            <person name="Wu Y."/>
            <person name="Sun Y."/>
            <person name="Mei J."/>
            <person name="Sun J."/>
            <person name="Sun Y."/>
        </authorList>
    </citation>
    <scope>NUCLEOTIDE SEQUENCE [LARGE SCALE GENOMIC DNA]</scope>
    <source>
        <strain evidence="3">cv. E1</strain>
        <tissue evidence="2">Leaf</tissue>
    </source>
</reference>
<dbReference type="PANTHER" id="PTHR47723">
    <property type="entry name" value="OS05G0353850 PROTEIN"/>
    <property type="match status" value="1"/>
</dbReference>